<dbReference type="PROSITE" id="PS50931">
    <property type="entry name" value="HTH_LYSR"/>
    <property type="match status" value="1"/>
</dbReference>
<feature type="domain" description="HTH lysR-type" evidence="1">
    <location>
        <begin position="5"/>
        <end position="49"/>
    </location>
</feature>
<dbReference type="Proteomes" id="UP000076848">
    <property type="component" value="Unassembled WGS sequence"/>
</dbReference>
<organism evidence="2 3">
    <name type="scientific">Bordetella ansorpii</name>
    <dbReference type="NCBI Taxonomy" id="288768"/>
    <lineage>
        <taxon>Bacteria</taxon>
        <taxon>Pseudomonadati</taxon>
        <taxon>Pseudomonadota</taxon>
        <taxon>Betaproteobacteria</taxon>
        <taxon>Burkholderiales</taxon>
        <taxon>Alcaligenaceae</taxon>
        <taxon>Bordetella</taxon>
    </lineage>
</organism>
<proteinExistence type="predicted"/>
<dbReference type="EMBL" id="FKIF01000006">
    <property type="protein sequence ID" value="SAI70072.1"/>
    <property type="molecule type" value="Genomic_DNA"/>
</dbReference>
<dbReference type="Pfam" id="PF00126">
    <property type="entry name" value="HTH_1"/>
    <property type="match status" value="1"/>
</dbReference>
<dbReference type="InterPro" id="IPR000847">
    <property type="entry name" value="LysR_HTH_N"/>
</dbReference>
<evidence type="ECO:0000259" key="1">
    <source>
        <dbReference type="PROSITE" id="PS50931"/>
    </source>
</evidence>
<dbReference type="Gene3D" id="1.10.10.10">
    <property type="entry name" value="Winged helix-like DNA-binding domain superfamily/Winged helix DNA-binding domain"/>
    <property type="match status" value="1"/>
</dbReference>
<dbReference type="InterPro" id="IPR036388">
    <property type="entry name" value="WH-like_DNA-bd_sf"/>
</dbReference>
<accession>A0A157SHZ1</accession>
<evidence type="ECO:0000313" key="3">
    <source>
        <dbReference type="Proteomes" id="UP000076848"/>
    </source>
</evidence>
<dbReference type="AlphaFoldDB" id="A0A157SHZ1"/>
<dbReference type="GO" id="GO:0003700">
    <property type="term" value="F:DNA-binding transcription factor activity"/>
    <property type="evidence" value="ECO:0007669"/>
    <property type="project" value="InterPro"/>
</dbReference>
<gene>
    <name evidence="2" type="primary">gcvA_8</name>
    <name evidence="2" type="ORF">SAMEA3906486_02879</name>
</gene>
<reference evidence="2 3" key="1">
    <citation type="submission" date="2016-04" db="EMBL/GenBank/DDBJ databases">
        <authorList>
            <consortium name="Pathogen Informatics"/>
        </authorList>
    </citation>
    <scope>NUCLEOTIDE SEQUENCE [LARGE SCALE GENOMIC DNA]</scope>
    <source>
        <strain evidence="2 3">H050680373</strain>
    </source>
</reference>
<dbReference type="InterPro" id="IPR036390">
    <property type="entry name" value="WH_DNA-bd_sf"/>
</dbReference>
<dbReference type="STRING" id="288768.SAMEA3906486_02879"/>
<evidence type="ECO:0000313" key="2">
    <source>
        <dbReference type="EMBL" id="SAI70072.1"/>
    </source>
</evidence>
<sequence>MRIPVPLDALRAFEAAARHLSIKDAALELAVTPSAAGRQLRTLEDLLGVYARVGSLAAAPEGRLAQLDHEGKICRNEVYFARSDWMTRMGAASKRDQGRGP</sequence>
<name>A0A157SHZ1_9BORD</name>
<dbReference type="SUPFAM" id="SSF46785">
    <property type="entry name" value="Winged helix' DNA-binding domain"/>
    <property type="match status" value="1"/>
</dbReference>
<protein>
    <submittedName>
        <fullName evidence="2">LysR family transcriptional regulator</fullName>
    </submittedName>
</protein>
<keyword evidence="3" id="KW-1185">Reference proteome</keyword>